<name>A0A2K3MD94_TRIPR</name>
<comment type="caution">
    <text evidence="1">The sequence shown here is derived from an EMBL/GenBank/DDBJ whole genome shotgun (WGS) entry which is preliminary data.</text>
</comment>
<sequence>RTLDLYSLYHGGPLLRHRGHSFLVYGAPPHSLWRPYCEKRPPPPTPPPPPICMPPLS</sequence>
<reference evidence="1 2" key="2">
    <citation type="journal article" date="2017" name="Front. Plant Sci.">
        <title>Gene Classification and Mining of Molecular Markers Useful in Red Clover (Trifolium pratense) Breeding.</title>
        <authorList>
            <person name="Istvanek J."/>
            <person name="Dluhosova J."/>
            <person name="Dluhos P."/>
            <person name="Patkova L."/>
            <person name="Nedelnik J."/>
            <person name="Repkova J."/>
        </authorList>
    </citation>
    <scope>NUCLEOTIDE SEQUENCE [LARGE SCALE GENOMIC DNA]</scope>
    <source>
        <strain evidence="2">cv. Tatra</strain>
        <tissue evidence="1">Young leaves</tissue>
    </source>
</reference>
<proteinExistence type="predicted"/>
<organism evidence="1 2">
    <name type="scientific">Trifolium pratense</name>
    <name type="common">Red clover</name>
    <dbReference type="NCBI Taxonomy" id="57577"/>
    <lineage>
        <taxon>Eukaryota</taxon>
        <taxon>Viridiplantae</taxon>
        <taxon>Streptophyta</taxon>
        <taxon>Embryophyta</taxon>
        <taxon>Tracheophyta</taxon>
        <taxon>Spermatophyta</taxon>
        <taxon>Magnoliopsida</taxon>
        <taxon>eudicotyledons</taxon>
        <taxon>Gunneridae</taxon>
        <taxon>Pentapetalae</taxon>
        <taxon>rosids</taxon>
        <taxon>fabids</taxon>
        <taxon>Fabales</taxon>
        <taxon>Fabaceae</taxon>
        <taxon>Papilionoideae</taxon>
        <taxon>50 kb inversion clade</taxon>
        <taxon>NPAAA clade</taxon>
        <taxon>Hologalegina</taxon>
        <taxon>IRL clade</taxon>
        <taxon>Trifolieae</taxon>
        <taxon>Trifolium</taxon>
    </lineage>
</organism>
<dbReference type="Proteomes" id="UP000236291">
    <property type="component" value="Unassembled WGS sequence"/>
</dbReference>
<dbReference type="EMBL" id="ASHM01057571">
    <property type="protein sequence ID" value="PNX88747.1"/>
    <property type="molecule type" value="Genomic_DNA"/>
</dbReference>
<reference evidence="1 2" key="1">
    <citation type="journal article" date="2014" name="Am. J. Bot.">
        <title>Genome assembly and annotation for red clover (Trifolium pratense; Fabaceae).</title>
        <authorList>
            <person name="Istvanek J."/>
            <person name="Jaros M."/>
            <person name="Krenek A."/>
            <person name="Repkova J."/>
        </authorList>
    </citation>
    <scope>NUCLEOTIDE SEQUENCE [LARGE SCALE GENOMIC DNA]</scope>
    <source>
        <strain evidence="2">cv. Tatra</strain>
        <tissue evidence="1">Young leaves</tissue>
    </source>
</reference>
<protein>
    <submittedName>
        <fullName evidence="1">Uncharacterized protein</fullName>
    </submittedName>
</protein>
<evidence type="ECO:0000313" key="2">
    <source>
        <dbReference type="Proteomes" id="UP000236291"/>
    </source>
</evidence>
<evidence type="ECO:0000313" key="1">
    <source>
        <dbReference type="EMBL" id="PNX88747.1"/>
    </source>
</evidence>
<accession>A0A2K3MD94</accession>
<dbReference type="AlphaFoldDB" id="A0A2K3MD94"/>
<gene>
    <name evidence="1" type="ORF">L195_g044860</name>
</gene>
<feature type="non-terminal residue" evidence="1">
    <location>
        <position position="1"/>
    </location>
</feature>